<dbReference type="GO" id="GO:0009295">
    <property type="term" value="C:nucleoid"/>
    <property type="evidence" value="ECO:0007669"/>
    <property type="project" value="TreeGrafter"/>
</dbReference>
<dbReference type="InterPro" id="IPR000424">
    <property type="entry name" value="Primosome_PriB/ssb"/>
</dbReference>
<evidence type="ECO:0000313" key="8">
    <source>
        <dbReference type="Proteomes" id="UP000535305"/>
    </source>
</evidence>
<dbReference type="GO" id="GO:0003697">
    <property type="term" value="F:single-stranded DNA binding"/>
    <property type="evidence" value="ECO:0007669"/>
    <property type="project" value="UniProtKB-UniRule"/>
</dbReference>
<sequence length="142" mass="15865">MFNKITILGNLTKDVKLTATQSGASMVLNTIASSHKKVVNKEIKEETCFLDIVVFGKMAENMNQYLHKGSKVFVEGRVAQDTWQDKEGKNRYSYKVIVETMKFLDSKPSEAKAENTQATPKQTEAKEAEVEVGEDEGVPCPF</sequence>
<dbReference type="RefSeq" id="WP_004276558.1">
    <property type="nucleotide sequence ID" value="NZ_JANKIR010000029.1"/>
</dbReference>
<name>A0A381F3H3_CAMUP</name>
<evidence type="ECO:0000256" key="3">
    <source>
        <dbReference type="PIRNR" id="PIRNR002070"/>
    </source>
</evidence>
<dbReference type="AlphaFoldDB" id="A0A381F3H3"/>
<dbReference type="PROSITE" id="PS50935">
    <property type="entry name" value="SSB"/>
    <property type="match status" value="1"/>
</dbReference>
<gene>
    <name evidence="6" type="primary">ssb_3</name>
    <name evidence="5" type="synonym">ssb</name>
    <name evidence="5" type="ORF">CT510_07355</name>
    <name evidence="6" type="ORF">NCTC12264_01957</name>
</gene>
<comment type="subunit">
    <text evidence="2">Homotetramer.</text>
</comment>
<dbReference type="Proteomes" id="UP000254161">
    <property type="component" value="Unassembled WGS sequence"/>
</dbReference>
<reference evidence="6 7" key="2">
    <citation type="submission" date="2018-06" db="EMBL/GenBank/DDBJ databases">
        <authorList>
            <consortium name="Pathogen Informatics"/>
            <person name="Doyle S."/>
        </authorList>
    </citation>
    <scope>NUCLEOTIDE SEQUENCE [LARGE SCALE GENOMIC DNA]</scope>
    <source>
        <strain evidence="6 7">NCTC12264</strain>
    </source>
</reference>
<reference evidence="5 8" key="1">
    <citation type="submission" date="2018-06" db="EMBL/GenBank/DDBJ databases">
        <authorList>
            <consortium name="PulseNet: The National Subtyping Network for Foodborne Disease Surveillance"/>
            <person name="Tarr C.L."/>
            <person name="Trees E."/>
            <person name="Katz L.S."/>
            <person name="Carleton-Romer H.A."/>
            <person name="Stroika S."/>
            <person name="Kucerova Z."/>
            <person name="Roache K.F."/>
            <person name="Sabol A.L."/>
            <person name="Besser J."/>
            <person name="Gerner-Smidt P."/>
        </authorList>
    </citation>
    <scope>NUCLEOTIDE SEQUENCE [LARGE SCALE GENOMIC DNA]</scope>
    <source>
        <strain evidence="5 8">PNUSAC003104</strain>
    </source>
</reference>
<protein>
    <recommendedName>
        <fullName evidence="2 3">Single-stranded DNA-binding protein</fullName>
        <shortName evidence="2">SSB</shortName>
    </recommendedName>
</protein>
<comment type="caution">
    <text evidence="2">Lacks conserved residue(s) required for the propagation of feature annotation.</text>
</comment>
<dbReference type="InterPro" id="IPR011344">
    <property type="entry name" value="ssDNA-bd"/>
</dbReference>
<dbReference type="CDD" id="cd04496">
    <property type="entry name" value="SSB_OBF"/>
    <property type="match status" value="1"/>
</dbReference>
<evidence type="ECO:0000313" key="6">
    <source>
        <dbReference type="EMBL" id="SUX41139.1"/>
    </source>
</evidence>
<evidence type="ECO:0000256" key="1">
    <source>
        <dbReference type="ARBA" id="ARBA00023125"/>
    </source>
</evidence>
<dbReference type="Pfam" id="PF00436">
    <property type="entry name" value="SSB"/>
    <property type="match status" value="1"/>
</dbReference>
<dbReference type="NCBIfam" id="TIGR00621">
    <property type="entry name" value="ssb"/>
    <property type="match status" value="1"/>
</dbReference>
<evidence type="ECO:0000313" key="5">
    <source>
        <dbReference type="EMBL" id="EAJ1622457.1"/>
    </source>
</evidence>
<evidence type="ECO:0000313" key="7">
    <source>
        <dbReference type="Proteomes" id="UP000254161"/>
    </source>
</evidence>
<dbReference type="PANTHER" id="PTHR10302">
    <property type="entry name" value="SINGLE-STRANDED DNA-BINDING PROTEIN"/>
    <property type="match status" value="1"/>
</dbReference>
<dbReference type="GeneID" id="77231671"/>
<dbReference type="EMBL" id="AABVLA010000032">
    <property type="protein sequence ID" value="EAJ1622457.1"/>
    <property type="molecule type" value="Genomic_DNA"/>
</dbReference>
<dbReference type="Gene3D" id="2.40.50.140">
    <property type="entry name" value="Nucleic acid-binding proteins"/>
    <property type="match status" value="1"/>
</dbReference>
<keyword evidence="1 2" id="KW-0238">DNA-binding</keyword>
<proteinExistence type="inferred from homology"/>
<dbReference type="HAMAP" id="MF_00984">
    <property type="entry name" value="SSB"/>
    <property type="match status" value="1"/>
</dbReference>
<evidence type="ECO:0000256" key="2">
    <source>
        <dbReference type="HAMAP-Rule" id="MF_00984"/>
    </source>
</evidence>
<feature type="region of interest" description="Disordered" evidence="4">
    <location>
        <begin position="108"/>
        <end position="142"/>
    </location>
</feature>
<dbReference type="SUPFAM" id="SSF50249">
    <property type="entry name" value="Nucleic acid-binding proteins"/>
    <property type="match status" value="1"/>
</dbReference>
<accession>A0A381F3H3</accession>
<dbReference type="InterPro" id="IPR012340">
    <property type="entry name" value="NA-bd_OB-fold"/>
</dbReference>
<keyword evidence="8" id="KW-1185">Reference proteome</keyword>
<dbReference type="EMBL" id="UFUZ01000002">
    <property type="protein sequence ID" value="SUX41139.1"/>
    <property type="molecule type" value="Genomic_DNA"/>
</dbReference>
<evidence type="ECO:0000256" key="4">
    <source>
        <dbReference type="SAM" id="MobiDB-lite"/>
    </source>
</evidence>
<feature type="compositionally biased region" description="Acidic residues" evidence="4">
    <location>
        <begin position="130"/>
        <end position="142"/>
    </location>
</feature>
<dbReference type="GO" id="GO:0006260">
    <property type="term" value="P:DNA replication"/>
    <property type="evidence" value="ECO:0007669"/>
    <property type="project" value="InterPro"/>
</dbReference>
<dbReference type="PIRSF" id="PIRSF002070">
    <property type="entry name" value="SSB"/>
    <property type="match status" value="1"/>
</dbReference>
<dbReference type="PANTHER" id="PTHR10302:SF27">
    <property type="entry name" value="SINGLE-STRANDED DNA-BINDING PROTEIN"/>
    <property type="match status" value="1"/>
</dbReference>
<dbReference type="Proteomes" id="UP000535305">
    <property type="component" value="Unassembled WGS sequence"/>
</dbReference>
<organism evidence="6 7">
    <name type="scientific">Campylobacter upsaliensis</name>
    <dbReference type="NCBI Taxonomy" id="28080"/>
    <lineage>
        <taxon>Bacteria</taxon>
        <taxon>Pseudomonadati</taxon>
        <taxon>Campylobacterota</taxon>
        <taxon>Epsilonproteobacteria</taxon>
        <taxon>Campylobacterales</taxon>
        <taxon>Campylobacteraceae</taxon>
        <taxon>Campylobacter</taxon>
    </lineage>
</organism>